<keyword evidence="1" id="KW-0812">Transmembrane</keyword>
<dbReference type="InterPro" id="IPR032531">
    <property type="entry name" value="DUF4956"/>
</dbReference>
<feature type="transmembrane region" description="Helical" evidence="1">
    <location>
        <begin position="42"/>
        <end position="61"/>
    </location>
</feature>
<feature type="transmembrane region" description="Helical" evidence="1">
    <location>
        <begin position="91"/>
        <end position="108"/>
    </location>
</feature>
<organism evidence="2 3">
    <name type="scientific">Mariniphaga anaerophila</name>
    <dbReference type="NCBI Taxonomy" id="1484053"/>
    <lineage>
        <taxon>Bacteria</taxon>
        <taxon>Pseudomonadati</taxon>
        <taxon>Bacteroidota</taxon>
        <taxon>Bacteroidia</taxon>
        <taxon>Marinilabiliales</taxon>
        <taxon>Prolixibacteraceae</taxon>
        <taxon>Mariniphaga</taxon>
    </lineage>
</organism>
<sequence length="207" mass="24334">MDTKLIDVEDLLELVARYCFNLFIIFIIVYFIYSKNSRRKDFYFSYYAISTIIFTLCFLLASVKLELGFALGLFAIFGIIRYRTDTIPIKEMTYLFVVIGISVINALSGKKVSYIELLFTNAAIVTTMWILEKILMLRQEVSLDITYEKIDNIHRLNKEELLKDIEERTGIKIKRLEIMEINFRKNVAKIRIFHDINDVNGNSKRKL</sequence>
<dbReference type="Pfam" id="PF16316">
    <property type="entry name" value="DUF4956"/>
    <property type="match status" value="1"/>
</dbReference>
<dbReference type="EMBL" id="FQUM01000001">
    <property type="protein sequence ID" value="SHE45582.1"/>
    <property type="molecule type" value="Genomic_DNA"/>
</dbReference>
<keyword evidence="1" id="KW-1133">Transmembrane helix</keyword>
<name>A0A1M4TM63_9BACT</name>
<dbReference type="Proteomes" id="UP000184164">
    <property type="component" value="Unassembled WGS sequence"/>
</dbReference>
<keyword evidence="1" id="KW-0472">Membrane</keyword>
<feature type="transmembrane region" description="Helical" evidence="1">
    <location>
        <begin position="114"/>
        <end position="131"/>
    </location>
</feature>
<evidence type="ECO:0000313" key="3">
    <source>
        <dbReference type="Proteomes" id="UP000184164"/>
    </source>
</evidence>
<gene>
    <name evidence="2" type="ORF">SAMN05444274_101400</name>
</gene>
<dbReference type="OrthoDB" id="154078at2"/>
<evidence type="ECO:0000313" key="2">
    <source>
        <dbReference type="EMBL" id="SHE45582.1"/>
    </source>
</evidence>
<evidence type="ECO:0000256" key="1">
    <source>
        <dbReference type="SAM" id="Phobius"/>
    </source>
</evidence>
<accession>A0A1M4TM63</accession>
<keyword evidence="3" id="KW-1185">Reference proteome</keyword>
<feature type="transmembrane region" description="Helical" evidence="1">
    <location>
        <begin position="15"/>
        <end position="33"/>
    </location>
</feature>
<dbReference type="AlphaFoldDB" id="A0A1M4TM63"/>
<evidence type="ECO:0008006" key="4">
    <source>
        <dbReference type="Google" id="ProtNLM"/>
    </source>
</evidence>
<protein>
    <recommendedName>
        <fullName evidence="4">DUF4956 domain-containing protein</fullName>
    </recommendedName>
</protein>
<proteinExistence type="predicted"/>
<dbReference type="STRING" id="1484053.SAMN05444274_101400"/>
<reference evidence="2 3" key="1">
    <citation type="submission" date="2016-11" db="EMBL/GenBank/DDBJ databases">
        <authorList>
            <person name="Jaros S."/>
            <person name="Januszkiewicz K."/>
            <person name="Wedrychowicz H."/>
        </authorList>
    </citation>
    <scope>NUCLEOTIDE SEQUENCE [LARGE SCALE GENOMIC DNA]</scope>
    <source>
        <strain evidence="2 3">DSM 26910</strain>
    </source>
</reference>